<accession>A0ABD3R1I3</accession>
<dbReference type="AlphaFoldDB" id="A0ABD3R1I3"/>
<dbReference type="Proteomes" id="UP001516023">
    <property type="component" value="Unassembled WGS sequence"/>
</dbReference>
<evidence type="ECO:0000259" key="6">
    <source>
        <dbReference type="Pfam" id="PF01138"/>
    </source>
</evidence>
<evidence type="ECO:0000256" key="3">
    <source>
        <dbReference type="ARBA" id="ARBA00006678"/>
    </source>
</evidence>
<keyword evidence="4" id="KW-0963">Cytoplasm</keyword>
<proteinExistence type="inferred from homology"/>
<dbReference type="Gene3D" id="3.30.230.70">
    <property type="entry name" value="GHMP Kinase, N-terminal domain"/>
    <property type="match status" value="1"/>
</dbReference>
<feature type="compositionally biased region" description="Pro residues" evidence="5">
    <location>
        <begin position="19"/>
        <end position="34"/>
    </location>
</feature>
<dbReference type="PANTHER" id="PTHR11097">
    <property type="entry name" value="EXOSOME COMPLEX EXONUCLEASE RIBOSOMAL RNA PROCESSING PROTEIN"/>
    <property type="match status" value="1"/>
</dbReference>
<organism evidence="7 8">
    <name type="scientific">Cyclotella cryptica</name>
    <dbReference type="NCBI Taxonomy" id="29204"/>
    <lineage>
        <taxon>Eukaryota</taxon>
        <taxon>Sar</taxon>
        <taxon>Stramenopiles</taxon>
        <taxon>Ochrophyta</taxon>
        <taxon>Bacillariophyta</taxon>
        <taxon>Coscinodiscophyceae</taxon>
        <taxon>Thalassiosirophycidae</taxon>
        <taxon>Stephanodiscales</taxon>
        <taxon>Stephanodiscaceae</taxon>
        <taxon>Cyclotella</taxon>
    </lineage>
</organism>
<evidence type="ECO:0000256" key="5">
    <source>
        <dbReference type="SAM" id="MobiDB-lite"/>
    </source>
</evidence>
<dbReference type="PANTHER" id="PTHR11097:SF14">
    <property type="entry name" value="EXOSOME COMPLEX COMPONENT RRP45"/>
    <property type="match status" value="1"/>
</dbReference>
<dbReference type="SUPFAM" id="SSF55666">
    <property type="entry name" value="Ribonuclease PH domain 2-like"/>
    <property type="match status" value="1"/>
</dbReference>
<sequence>MTPPHSPHPNEPSSAPTLSPLPPCVFPVDPPPTHDPSASPSAVLTIDRNVFHNLGESPYIMFFSLSFQQSTTISQQRTKHLYYPLLITNIQSTLLLSPACVHDILSQTRAAASIRAELIPPPNNDRPNDGQIKFNVEVGPMGCMGYDVVPASSNYSGVGDTADSSSSGGGGEQASYVQRLKSNRILRLLERTLLIGGSMDAEALCVQSGVWVWRLVVDVSLTDDGGNAVDACVLAVVAALRHYRLPEVDVGGGGGGGEDVTTPSSEVEMVYRETRIIHSDDKEPTPLPLHHTPLTATFALFADEAGTTSAVSAFLDPTDREELACNGILTWSYNKYGEMCCLDFPGGCELSPSQLMKSSVLGKKRCVEICEMLETALLEAEAKAQTERMERLKNLRSLTVVPFTDEDVGTDGDVFSEDVIMANNTAETDARAEDEEYRQLALDYASGHIAASVKEDKSSMSAGKNRQYETSSLFHALLHSAKSTPLDPTLDSASATVQVKESAIDEVVDSDMKTEEDKIREIEMRHIDVEAEQKNVSFSCSTNAGEDSDEEENIVQLQSEFSVMPSDKPAAKAIAEPVANESKAKTVAPEPKPVKQQAADVEEDQIDDLVMAVKKKKSKKSKKK</sequence>
<feature type="region of interest" description="Disordered" evidence="5">
    <location>
        <begin position="1"/>
        <end position="39"/>
    </location>
</feature>
<dbReference type="Pfam" id="PF01138">
    <property type="entry name" value="RNase_PH"/>
    <property type="match status" value="1"/>
</dbReference>
<dbReference type="InterPro" id="IPR050590">
    <property type="entry name" value="Exosome_comp_Rrp42_subfam"/>
</dbReference>
<protein>
    <recommendedName>
        <fullName evidence="6">Exoribonuclease phosphorolytic domain-containing protein</fullName>
    </recommendedName>
</protein>
<evidence type="ECO:0000313" key="8">
    <source>
        <dbReference type="Proteomes" id="UP001516023"/>
    </source>
</evidence>
<name>A0ABD3R1I3_9STRA</name>
<feature type="domain" description="Exoribonuclease phosphorolytic" evidence="6">
    <location>
        <begin position="107"/>
        <end position="246"/>
    </location>
</feature>
<feature type="region of interest" description="Disordered" evidence="5">
    <location>
        <begin position="566"/>
        <end position="604"/>
    </location>
</feature>
<reference evidence="7 8" key="1">
    <citation type="journal article" date="2020" name="G3 (Bethesda)">
        <title>Improved Reference Genome for Cyclotella cryptica CCMP332, a Model for Cell Wall Morphogenesis, Salinity Adaptation, and Lipid Production in Diatoms (Bacillariophyta).</title>
        <authorList>
            <person name="Roberts W.R."/>
            <person name="Downey K.M."/>
            <person name="Ruck E.C."/>
            <person name="Traller J.C."/>
            <person name="Alverson A.J."/>
        </authorList>
    </citation>
    <scope>NUCLEOTIDE SEQUENCE [LARGE SCALE GENOMIC DNA]</scope>
    <source>
        <strain evidence="7 8">CCMP332</strain>
    </source>
</reference>
<gene>
    <name evidence="7" type="ORF">HJC23_003304</name>
</gene>
<dbReference type="GO" id="GO:0005737">
    <property type="term" value="C:cytoplasm"/>
    <property type="evidence" value="ECO:0007669"/>
    <property type="project" value="UniProtKB-SubCell"/>
</dbReference>
<dbReference type="InterPro" id="IPR001247">
    <property type="entry name" value="ExoRNase_PH_dom1"/>
</dbReference>
<evidence type="ECO:0000256" key="4">
    <source>
        <dbReference type="ARBA" id="ARBA00022490"/>
    </source>
</evidence>
<evidence type="ECO:0000313" key="7">
    <source>
        <dbReference type="EMBL" id="KAL3805076.1"/>
    </source>
</evidence>
<comment type="subcellular location">
    <subcellularLocation>
        <location evidence="2">Cytoplasm</location>
    </subcellularLocation>
    <subcellularLocation>
        <location evidence="1">Nucleus</location>
    </subcellularLocation>
</comment>
<evidence type="ECO:0000256" key="1">
    <source>
        <dbReference type="ARBA" id="ARBA00004123"/>
    </source>
</evidence>
<dbReference type="InterPro" id="IPR020568">
    <property type="entry name" value="Ribosomal_Su5_D2-typ_SF"/>
</dbReference>
<dbReference type="InterPro" id="IPR036345">
    <property type="entry name" value="ExoRNase_PH_dom2_sf"/>
</dbReference>
<comment type="caution">
    <text evidence="7">The sequence shown here is derived from an EMBL/GenBank/DDBJ whole genome shotgun (WGS) entry which is preliminary data.</text>
</comment>
<dbReference type="GO" id="GO:0005634">
    <property type="term" value="C:nucleus"/>
    <property type="evidence" value="ECO:0007669"/>
    <property type="project" value="UniProtKB-SubCell"/>
</dbReference>
<dbReference type="SUPFAM" id="SSF54211">
    <property type="entry name" value="Ribosomal protein S5 domain 2-like"/>
    <property type="match status" value="1"/>
</dbReference>
<evidence type="ECO:0000256" key="2">
    <source>
        <dbReference type="ARBA" id="ARBA00004496"/>
    </source>
</evidence>
<comment type="similarity">
    <text evidence="3">Belongs to the RNase PH family.</text>
</comment>
<dbReference type="EMBL" id="JABMIG020000004">
    <property type="protein sequence ID" value="KAL3805076.1"/>
    <property type="molecule type" value="Genomic_DNA"/>
</dbReference>
<keyword evidence="8" id="KW-1185">Reference proteome</keyword>
<dbReference type="InterPro" id="IPR027408">
    <property type="entry name" value="PNPase/RNase_PH_dom_sf"/>
</dbReference>
<feature type="compositionally biased region" description="Pro residues" evidence="5">
    <location>
        <begin position="1"/>
        <end position="10"/>
    </location>
</feature>